<accession>A0A8R1Z4P1</accession>
<proteinExistence type="predicted"/>
<reference evidence="1" key="2">
    <citation type="submission" date="2022-06" db="UniProtKB">
        <authorList>
            <consortium name="EnsemblMetazoa"/>
        </authorList>
    </citation>
    <scope>IDENTIFICATION</scope>
    <source>
        <strain evidence="1">PS312</strain>
    </source>
</reference>
<dbReference type="AlphaFoldDB" id="A0A2A6CHZ6"/>
<evidence type="ECO:0000313" key="2">
    <source>
        <dbReference type="Proteomes" id="UP000005239"/>
    </source>
</evidence>
<name>A0A2A6CHZ6_PRIPA</name>
<organism evidence="1 2">
    <name type="scientific">Pristionchus pacificus</name>
    <name type="common">Parasitic nematode worm</name>
    <dbReference type="NCBI Taxonomy" id="54126"/>
    <lineage>
        <taxon>Eukaryota</taxon>
        <taxon>Metazoa</taxon>
        <taxon>Ecdysozoa</taxon>
        <taxon>Nematoda</taxon>
        <taxon>Chromadorea</taxon>
        <taxon>Rhabditida</taxon>
        <taxon>Rhabditina</taxon>
        <taxon>Diplogasteromorpha</taxon>
        <taxon>Diplogasteroidea</taxon>
        <taxon>Neodiplogasteridae</taxon>
        <taxon>Pristionchus</taxon>
    </lineage>
</organism>
<sequence>MRTRWRYLATSDCFLRQISFIIGLGELVSLSETTGLAAAGGRILGDPVGRKHTVGSATLSNASLQTKVLWNGLLSNAGHNDTYRQQLWTRIIPGKLMGKRKNMYITLRRTLTFACILELHVETWYIYKHSSKREEGGICFLARLLFTPYSAATAATAARAASAFCSFLKMSSNH</sequence>
<gene>
    <name evidence="1" type="primary">WBGene00283079</name>
</gene>
<keyword evidence="2" id="KW-1185">Reference proteome</keyword>
<dbReference type="EnsemblMetazoa" id="PPA44710.1">
    <property type="protein sequence ID" value="PPA44710.1"/>
    <property type="gene ID" value="WBGene00283079"/>
</dbReference>
<protein>
    <submittedName>
        <fullName evidence="1">Uncharacterized protein</fullName>
    </submittedName>
</protein>
<dbReference type="Proteomes" id="UP000005239">
    <property type="component" value="Unassembled WGS sequence"/>
</dbReference>
<evidence type="ECO:0000313" key="1">
    <source>
        <dbReference type="EnsemblMetazoa" id="PPA44710.1"/>
    </source>
</evidence>
<accession>A0A2A6CHZ6</accession>
<reference evidence="2" key="1">
    <citation type="journal article" date="2008" name="Nat. Genet.">
        <title>The Pristionchus pacificus genome provides a unique perspective on nematode lifestyle and parasitism.</title>
        <authorList>
            <person name="Dieterich C."/>
            <person name="Clifton S.W."/>
            <person name="Schuster L.N."/>
            <person name="Chinwalla A."/>
            <person name="Delehaunty K."/>
            <person name="Dinkelacker I."/>
            <person name="Fulton L."/>
            <person name="Fulton R."/>
            <person name="Godfrey J."/>
            <person name="Minx P."/>
            <person name="Mitreva M."/>
            <person name="Roeseler W."/>
            <person name="Tian H."/>
            <person name="Witte H."/>
            <person name="Yang S.P."/>
            <person name="Wilson R.K."/>
            <person name="Sommer R.J."/>
        </authorList>
    </citation>
    <scope>NUCLEOTIDE SEQUENCE [LARGE SCALE GENOMIC DNA]</scope>
    <source>
        <strain evidence="2">PS312</strain>
    </source>
</reference>